<evidence type="ECO:0000313" key="1">
    <source>
        <dbReference type="EMBL" id="KAA6413975.1"/>
    </source>
</evidence>
<dbReference type="Proteomes" id="UP000324767">
    <property type="component" value="Unassembled WGS sequence"/>
</dbReference>
<evidence type="ECO:0000313" key="2">
    <source>
        <dbReference type="Proteomes" id="UP000324767"/>
    </source>
</evidence>
<sequence length="285" mass="32140">MRHFLARHHQGHFDSLASNSPFVYHNRPNNRGKVGLPYWAQHLKRPDEVDGSDFYRGGLAASLVTLLGLAANSCKTLHDLQQQLRSAPEDIQRLVSKVETFRELLQHSKEKAAICRPGKQIWTKKMQTDLQAFGVLVNKPDDTLTGLSITRKNIRARARKVLSEQAARKCEDAFGRYKGVLDSVQGILNSWQIRTTKVSLDEQARKIITYLTKSRHSDLTPEPGSIKSRAICLPWKSKHAVSWPTLVSYQSFPNNNAKGKQACIMILESSRLQLAGLGKRCVPYD</sequence>
<evidence type="ECO:0008006" key="3">
    <source>
        <dbReference type="Google" id="ProtNLM"/>
    </source>
</evidence>
<proteinExistence type="predicted"/>
<reference evidence="1 2" key="1">
    <citation type="submission" date="2019-09" db="EMBL/GenBank/DDBJ databases">
        <title>The hologenome of the rock-dwelling lichen Lasallia pustulata.</title>
        <authorList>
            <person name="Greshake Tzovaras B."/>
            <person name="Segers F."/>
            <person name="Bicker A."/>
            <person name="Dal Grande F."/>
            <person name="Otte J."/>
            <person name="Hankeln T."/>
            <person name="Schmitt I."/>
            <person name="Ebersberger I."/>
        </authorList>
    </citation>
    <scope>NUCLEOTIDE SEQUENCE [LARGE SCALE GENOMIC DNA]</scope>
    <source>
        <strain evidence="1">A1-1</strain>
    </source>
</reference>
<gene>
    <name evidence="1" type="ORF">FRX48_02337</name>
</gene>
<organism evidence="1 2">
    <name type="scientific">Lasallia pustulata</name>
    <dbReference type="NCBI Taxonomy" id="136370"/>
    <lineage>
        <taxon>Eukaryota</taxon>
        <taxon>Fungi</taxon>
        <taxon>Dikarya</taxon>
        <taxon>Ascomycota</taxon>
        <taxon>Pezizomycotina</taxon>
        <taxon>Lecanoromycetes</taxon>
        <taxon>OSLEUM clade</taxon>
        <taxon>Umbilicariomycetidae</taxon>
        <taxon>Umbilicariales</taxon>
        <taxon>Umbilicariaceae</taxon>
        <taxon>Lasallia</taxon>
    </lineage>
</organism>
<dbReference type="OrthoDB" id="194358at2759"/>
<protein>
    <recommendedName>
        <fullName evidence="3">Fungal N-terminal domain-containing protein</fullName>
    </recommendedName>
</protein>
<dbReference type="AlphaFoldDB" id="A0A5M8PWF7"/>
<accession>A0A5M8PWF7</accession>
<name>A0A5M8PWF7_9LECA</name>
<comment type="caution">
    <text evidence="1">The sequence shown here is derived from an EMBL/GenBank/DDBJ whole genome shotgun (WGS) entry which is preliminary data.</text>
</comment>
<dbReference type="EMBL" id="VXIT01000003">
    <property type="protein sequence ID" value="KAA6413975.1"/>
    <property type="molecule type" value="Genomic_DNA"/>
</dbReference>